<evidence type="ECO:0000313" key="2">
    <source>
        <dbReference type="Proteomes" id="UP000683511"/>
    </source>
</evidence>
<name>A0A975TC76_9NOST</name>
<protein>
    <submittedName>
        <fullName evidence="1">Uncharacterized protein</fullName>
    </submittedName>
</protein>
<evidence type="ECO:0000313" key="1">
    <source>
        <dbReference type="EMBL" id="QXE25914.1"/>
    </source>
</evidence>
<keyword evidence="2" id="KW-1185">Reference proteome</keyword>
<dbReference type="EMBL" id="CP021056">
    <property type="protein sequence ID" value="QXE25914.1"/>
    <property type="molecule type" value="Genomic_DNA"/>
</dbReference>
<organism evidence="1 2">
    <name type="scientific">Richelia sinica FACHB-800</name>
    <dbReference type="NCBI Taxonomy" id="1357546"/>
    <lineage>
        <taxon>Bacteria</taxon>
        <taxon>Bacillati</taxon>
        <taxon>Cyanobacteriota</taxon>
        <taxon>Cyanophyceae</taxon>
        <taxon>Nostocales</taxon>
        <taxon>Nostocaceae</taxon>
        <taxon>Richelia</taxon>
    </lineage>
</organism>
<dbReference type="AlphaFoldDB" id="A0A975TC76"/>
<reference evidence="1" key="1">
    <citation type="submission" date="2017-04" db="EMBL/GenBank/DDBJ databases">
        <title>Genome deletions in a multicellular cyanobacterial endosymbiont for morphological adaptation in marine diatoms.</title>
        <authorList>
            <person name="Wang Y."/>
            <person name="Gao H."/>
            <person name="Li R."/>
            <person name="Xu X."/>
        </authorList>
    </citation>
    <scope>NUCLEOTIDE SEQUENCE</scope>
    <source>
        <strain evidence="1">FACHB 800</strain>
    </source>
</reference>
<dbReference type="KEGG" id="rsin:B6N60_04635"/>
<dbReference type="Proteomes" id="UP000683511">
    <property type="component" value="Chromosome"/>
</dbReference>
<gene>
    <name evidence="1" type="ORF">B6N60_04635</name>
</gene>
<accession>A0A975TC76</accession>
<proteinExistence type="predicted"/>
<dbReference type="RefSeq" id="WP_190604550.1">
    <property type="nucleotide sequence ID" value="NZ_CP021056.1"/>
</dbReference>
<sequence length="130" mass="14255">MKKQLNIFQARLALLAELAEAGIKHTPEKIVRIAKQVNGKIVFLEEGSADAGLQHILEEHSSQFADQGIGADQIPDAIITALTEGKMVGYQGRKKTRTIYEFNFNGKTHYISVTVSDNGYIVGANPRTSL</sequence>